<dbReference type="EMBL" id="CP029186">
    <property type="protein sequence ID" value="AWH85490.1"/>
    <property type="molecule type" value="Genomic_DNA"/>
</dbReference>
<proteinExistence type="predicted"/>
<keyword evidence="3" id="KW-1185">Reference proteome</keyword>
<dbReference type="Gene3D" id="2.60.40.1120">
    <property type="entry name" value="Carboxypeptidase-like, regulatory domain"/>
    <property type="match status" value="1"/>
</dbReference>
<dbReference type="Proteomes" id="UP000244929">
    <property type="component" value="Chromosome"/>
</dbReference>
<dbReference type="OrthoDB" id="9805121at2"/>
<dbReference type="SUPFAM" id="SSF49464">
    <property type="entry name" value="Carboxypeptidase regulatory domain-like"/>
    <property type="match status" value="1"/>
</dbReference>
<feature type="chain" id="PRO_5015478717" description="TonB-dependent receptor" evidence="1">
    <location>
        <begin position="31"/>
        <end position="143"/>
    </location>
</feature>
<dbReference type="RefSeq" id="WP_108778192.1">
    <property type="nucleotide sequence ID" value="NZ_CP029186.1"/>
</dbReference>
<sequence length="143" mass="15938">MRTSIQILTLVFFFAVNFFLVGTNTASAQASDTGILPEGLKIITGTVMDEQDMPIPGAEVKIRSTNTKVQTDFDGKYSINAKDGDVLVFAYQGMKTQNIKVSKKTKIKVVMREDYREVDSIVYGCCFCTGFHISVASEFMFNY</sequence>
<protein>
    <recommendedName>
        <fullName evidence="4">TonB-dependent receptor</fullName>
    </recommendedName>
</protein>
<dbReference type="InterPro" id="IPR008969">
    <property type="entry name" value="CarboxyPept-like_regulatory"/>
</dbReference>
<reference evidence="2 3" key="1">
    <citation type="submission" date="2018-04" db="EMBL/GenBank/DDBJ databases">
        <title>Genome sequencing of Flavobacterium sp. HYN0059.</title>
        <authorList>
            <person name="Yi H."/>
            <person name="Baek C."/>
        </authorList>
    </citation>
    <scope>NUCLEOTIDE SEQUENCE [LARGE SCALE GENOMIC DNA]</scope>
    <source>
        <strain evidence="2 3">HYN0059</strain>
    </source>
</reference>
<evidence type="ECO:0008006" key="4">
    <source>
        <dbReference type="Google" id="ProtNLM"/>
    </source>
</evidence>
<feature type="signal peptide" evidence="1">
    <location>
        <begin position="1"/>
        <end position="30"/>
    </location>
</feature>
<evidence type="ECO:0000313" key="2">
    <source>
        <dbReference type="EMBL" id="AWH85490.1"/>
    </source>
</evidence>
<dbReference type="KEGG" id="falb:HYN59_10335"/>
<evidence type="ECO:0000313" key="3">
    <source>
        <dbReference type="Proteomes" id="UP000244929"/>
    </source>
</evidence>
<keyword evidence="1" id="KW-0732">Signal</keyword>
<name>A0A2S1QYK9_9FLAO</name>
<gene>
    <name evidence="2" type="ORF">HYN59_10335</name>
</gene>
<dbReference type="Pfam" id="PF13715">
    <property type="entry name" value="CarbopepD_reg_2"/>
    <property type="match status" value="1"/>
</dbReference>
<organism evidence="2 3">
    <name type="scientific">Flavobacterium album</name>
    <dbReference type="NCBI Taxonomy" id="2175091"/>
    <lineage>
        <taxon>Bacteria</taxon>
        <taxon>Pseudomonadati</taxon>
        <taxon>Bacteroidota</taxon>
        <taxon>Flavobacteriia</taxon>
        <taxon>Flavobacteriales</taxon>
        <taxon>Flavobacteriaceae</taxon>
        <taxon>Flavobacterium</taxon>
    </lineage>
</organism>
<accession>A0A2S1QYK9</accession>
<dbReference type="AlphaFoldDB" id="A0A2S1QYK9"/>
<evidence type="ECO:0000256" key="1">
    <source>
        <dbReference type="SAM" id="SignalP"/>
    </source>
</evidence>